<feature type="transmembrane region" description="Helical" evidence="1">
    <location>
        <begin position="27"/>
        <end position="49"/>
    </location>
</feature>
<accession>A0A1I7EHR1</accession>
<evidence type="ECO:0000313" key="2">
    <source>
        <dbReference type="EMBL" id="SFU23437.1"/>
    </source>
</evidence>
<name>A0A1I7EHR1_9BURK</name>
<proteinExistence type="predicted"/>
<dbReference type="Proteomes" id="UP000198844">
    <property type="component" value="Unassembled WGS sequence"/>
</dbReference>
<dbReference type="AlphaFoldDB" id="A0A1I7EHR1"/>
<evidence type="ECO:0000313" key="3">
    <source>
        <dbReference type="Proteomes" id="UP000198844"/>
    </source>
</evidence>
<gene>
    <name evidence="2" type="ORF">SAMN05192563_10212</name>
</gene>
<keyword evidence="1" id="KW-0472">Membrane</keyword>
<keyword evidence="1" id="KW-0812">Transmembrane</keyword>
<protein>
    <submittedName>
        <fullName evidence="2">Uncharacterized protein</fullName>
    </submittedName>
</protein>
<organism evidence="2 3">
    <name type="scientific">Paraburkholderia aspalathi</name>
    <dbReference type="NCBI Taxonomy" id="1324617"/>
    <lineage>
        <taxon>Bacteria</taxon>
        <taxon>Pseudomonadati</taxon>
        <taxon>Pseudomonadota</taxon>
        <taxon>Betaproteobacteria</taxon>
        <taxon>Burkholderiales</taxon>
        <taxon>Burkholderiaceae</taxon>
        <taxon>Paraburkholderia</taxon>
    </lineage>
</organism>
<keyword evidence="1" id="KW-1133">Transmembrane helix</keyword>
<dbReference type="EMBL" id="FPBH01000021">
    <property type="protein sequence ID" value="SFU23437.1"/>
    <property type="molecule type" value="Genomic_DNA"/>
</dbReference>
<reference evidence="2 3" key="1">
    <citation type="submission" date="2016-10" db="EMBL/GenBank/DDBJ databases">
        <authorList>
            <person name="de Groot N.N."/>
        </authorList>
    </citation>
    <scope>NUCLEOTIDE SEQUENCE [LARGE SCALE GENOMIC DNA]</scope>
    <source>
        <strain evidence="2 3">LMG 27731</strain>
    </source>
</reference>
<sequence>MKRPTRFGEWLFRFASSQKNVDCFIKWVGRVALVLGTIMAILLLAVIFLK</sequence>
<evidence type="ECO:0000256" key="1">
    <source>
        <dbReference type="SAM" id="Phobius"/>
    </source>
</evidence>